<dbReference type="EMBL" id="JFHC01000087">
    <property type="protein sequence ID" value="KDR38504.1"/>
    <property type="molecule type" value="Genomic_DNA"/>
</dbReference>
<gene>
    <name evidence="3" type="ORF">BG61_39660</name>
</gene>
<keyword evidence="4" id="KW-1185">Reference proteome</keyword>
<accession>A0A069PF87</accession>
<evidence type="ECO:0000313" key="4">
    <source>
        <dbReference type="Proteomes" id="UP000027466"/>
    </source>
</evidence>
<feature type="chain" id="PRO_5001667484" evidence="2">
    <location>
        <begin position="32"/>
        <end position="101"/>
    </location>
</feature>
<reference evidence="3 4" key="1">
    <citation type="submission" date="2014-03" db="EMBL/GenBank/DDBJ databases">
        <title>Draft Genome Sequences of Four Burkholderia Strains.</title>
        <authorList>
            <person name="Liu X.Y."/>
            <person name="Li C.X."/>
            <person name="Xu J.H."/>
        </authorList>
    </citation>
    <scope>NUCLEOTIDE SEQUENCE [LARGE SCALE GENOMIC DNA]</scope>
    <source>
        <strain evidence="3 4">DSM 50014</strain>
    </source>
</reference>
<evidence type="ECO:0000256" key="2">
    <source>
        <dbReference type="SAM" id="SignalP"/>
    </source>
</evidence>
<keyword evidence="2" id="KW-0732">Signal</keyword>
<sequence length="101" mass="10527">MYTLKELSMKARHIATAIAAGLFTIAGAAQAQMPAEAQQLVQTMRPIQSIHPASAQTVDTARAASVDDSSYGGMPATRSDAAQGPRQSTCTAPQCGIFFGQ</sequence>
<proteinExistence type="predicted"/>
<evidence type="ECO:0000256" key="1">
    <source>
        <dbReference type="SAM" id="MobiDB-lite"/>
    </source>
</evidence>
<name>A0A069PF87_9BURK</name>
<dbReference type="Proteomes" id="UP000027466">
    <property type="component" value="Unassembled WGS sequence"/>
</dbReference>
<feature type="signal peptide" evidence="2">
    <location>
        <begin position="1"/>
        <end position="31"/>
    </location>
</feature>
<feature type="region of interest" description="Disordered" evidence="1">
    <location>
        <begin position="51"/>
        <end position="89"/>
    </location>
</feature>
<evidence type="ECO:0000313" key="3">
    <source>
        <dbReference type="EMBL" id="KDR38504.1"/>
    </source>
</evidence>
<dbReference type="AlphaFoldDB" id="A0A069PF87"/>
<comment type="caution">
    <text evidence="3">The sequence shown here is derived from an EMBL/GenBank/DDBJ whole genome shotgun (WGS) entry which is preliminary data.</text>
</comment>
<organism evidence="3 4">
    <name type="scientific">Caballeronia glathei</name>
    <dbReference type="NCBI Taxonomy" id="60547"/>
    <lineage>
        <taxon>Bacteria</taxon>
        <taxon>Pseudomonadati</taxon>
        <taxon>Pseudomonadota</taxon>
        <taxon>Betaproteobacteria</taxon>
        <taxon>Burkholderiales</taxon>
        <taxon>Burkholderiaceae</taxon>
        <taxon>Caballeronia</taxon>
    </lineage>
</organism>
<protein>
    <submittedName>
        <fullName evidence="3">Uncharacterized protein</fullName>
    </submittedName>
</protein>